<dbReference type="InterPro" id="IPR036162">
    <property type="entry name" value="Resolvase-like_N_sf"/>
</dbReference>
<dbReference type="Gene3D" id="3.90.1750.20">
    <property type="entry name" value="Putative Large Serine Recombinase, Chain B, Domain 2"/>
    <property type="match status" value="1"/>
</dbReference>
<dbReference type="PANTHER" id="PTHR30461">
    <property type="entry name" value="DNA-INVERTASE FROM LAMBDOID PROPHAGE"/>
    <property type="match status" value="1"/>
</dbReference>
<accession>A0A7G6VTM3</accession>
<organism evidence="8 9">
    <name type="scientific">Croceicoccus marinus</name>
    <dbReference type="NCBI Taxonomy" id="450378"/>
    <lineage>
        <taxon>Bacteria</taxon>
        <taxon>Pseudomonadati</taxon>
        <taxon>Pseudomonadota</taxon>
        <taxon>Alphaproteobacteria</taxon>
        <taxon>Sphingomonadales</taxon>
        <taxon>Erythrobacteraceae</taxon>
        <taxon>Croceicoccus</taxon>
    </lineage>
</organism>
<dbReference type="Pfam" id="PF07508">
    <property type="entry name" value="Recombinase"/>
    <property type="match status" value="1"/>
</dbReference>
<dbReference type="InterPro" id="IPR025827">
    <property type="entry name" value="Zn_ribbon_recom_dom"/>
</dbReference>
<dbReference type="CDD" id="cd00338">
    <property type="entry name" value="Ser_Recombinase"/>
    <property type="match status" value="1"/>
</dbReference>
<keyword evidence="1" id="KW-0229">DNA integration</keyword>
<dbReference type="Pfam" id="PF00239">
    <property type="entry name" value="Resolvase"/>
    <property type="match status" value="1"/>
</dbReference>
<dbReference type="AlphaFoldDB" id="A0A7G6VTM3"/>
<dbReference type="InterPro" id="IPR006118">
    <property type="entry name" value="Recombinase_CS"/>
</dbReference>
<gene>
    <name evidence="8" type="ORF">H4O24_14520</name>
</gene>
<dbReference type="InterPro" id="IPR006119">
    <property type="entry name" value="Resolv_N"/>
</dbReference>
<dbReference type="Pfam" id="PF13408">
    <property type="entry name" value="Zn_ribbon_recom"/>
    <property type="match status" value="1"/>
</dbReference>
<dbReference type="GO" id="GO:0015074">
    <property type="term" value="P:DNA integration"/>
    <property type="evidence" value="ECO:0007669"/>
    <property type="project" value="UniProtKB-KW"/>
</dbReference>
<dbReference type="PROSITE" id="PS51737">
    <property type="entry name" value="RECOMBINASE_DNA_BIND"/>
    <property type="match status" value="1"/>
</dbReference>
<feature type="domain" description="Recombinase" evidence="7">
    <location>
        <begin position="166"/>
        <end position="294"/>
    </location>
</feature>
<dbReference type="SUPFAM" id="SSF53041">
    <property type="entry name" value="Resolvase-like"/>
    <property type="match status" value="1"/>
</dbReference>
<evidence type="ECO:0000313" key="9">
    <source>
        <dbReference type="Proteomes" id="UP000515297"/>
    </source>
</evidence>
<evidence type="ECO:0000256" key="5">
    <source>
        <dbReference type="PROSITE-ProRule" id="PRU10137"/>
    </source>
</evidence>
<protein>
    <submittedName>
        <fullName evidence="8">Recombinase family protein</fullName>
    </submittedName>
</protein>
<dbReference type="Proteomes" id="UP000515297">
    <property type="component" value="Chromosome"/>
</dbReference>
<evidence type="ECO:0000259" key="7">
    <source>
        <dbReference type="PROSITE" id="PS51737"/>
    </source>
</evidence>
<dbReference type="SMART" id="SM00857">
    <property type="entry name" value="Resolvase"/>
    <property type="match status" value="1"/>
</dbReference>
<proteinExistence type="predicted"/>
<evidence type="ECO:0000256" key="1">
    <source>
        <dbReference type="ARBA" id="ARBA00022908"/>
    </source>
</evidence>
<dbReference type="Gene3D" id="3.40.50.1390">
    <property type="entry name" value="Resolvase, N-terminal catalytic domain"/>
    <property type="match status" value="1"/>
</dbReference>
<reference evidence="8 9" key="1">
    <citation type="submission" date="2020-08" db="EMBL/GenBank/DDBJ databases">
        <authorList>
            <person name="Liu G."/>
            <person name="Sun C."/>
        </authorList>
    </citation>
    <scope>NUCLEOTIDE SEQUENCE [LARGE SCALE GENOMIC DNA]</scope>
    <source>
        <strain evidence="8 9">OT19</strain>
    </source>
</reference>
<dbReference type="InterPro" id="IPR011109">
    <property type="entry name" value="DNA_bind_recombinase_dom"/>
</dbReference>
<dbReference type="PROSITE" id="PS00397">
    <property type="entry name" value="RECOMBINASES_1"/>
    <property type="match status" value="1"/>
</dbReference>
<dbReference type="EMBL" id="CP060052">
    <property type="protein sequence ID" value="QNE05088.1"/>
    <property type="molecule type" value="Genomic_DNA"/>
</dbReference>
<dbReference type="InterPro" id="IPR050639">
    <property type="entry name" value="SSR_resolvase"/>
</dbReference>
<evidence type="ECO:0000256" key="2">
    <source>
        <dbReference type="ARBA" id="ARBA00023125"/>
    </source>
</evidence>
<evidence type="ECO:0000259" key="6">
    <source>
        <dbReference type="PROSITE" id="PS51736"/>
    </source>
</evidence>
<keyword evidence="2" id="KW-0238">DNA-binding</keyword>
<evidence type="ECO:0000256" key="3">
    <source>
        <dbReference type="ARBA" id="ARBA00023172"/>
    </source>
</evidence>
<dbReference type="InterPro" id="IPR038109">
    <property type="entry name" value="DNA_bind_recomb_sf"/>
</dbReference>
<dbReference type="GO" id="GO:0000150">
    <property type="term" value="F:DNA strand exchange activity"/>
    <property type="evidence" value="ECO:0007669"/>
    <property type="project" value="InterPro"/>
</dbReference>
<feature type="domain" description="Resolvase/invertase-type recombinase catalytic" evidence="6">
    <location>
        <begin position="10"/>
        <end position="158"/>
    </location>
</feature>
<evidence type="ECO:0000313" key="8">
    <source>
        <dbReference type="EMBL" id="QNE05088.1"/>
    </source>
</evidence>
<dbReference type="PANTHER" id="PTHR30461:SF23">
    <property type="entry name" value="DNA RECOMBINASE-RELATED"/>
    <property type="match status" value="1"/>
</dbReference>
<keyword evidence="3" id="KW-0233">DNA recombination</keyword>
<dbReference type="GO" id="GO:0003677">
    <property type="term" value="F:DNA binding"/>
    <property type="evidence" value="ECO:0007669"/>
    <property type="project" value="UniProtKB-KW"/>
</dbReference>
<dbReference type="PROSITE" id="PS51736">
    <property type="entry name" value="RECOMBINASES_3"/>
    <property type="match status" value="1"/>
</dbReference>
<evidence type="ECO:0000256" key="4">
    <source>
        <dbReference type="PIRSR" id="PIRSR606118-50"/>
    </source>
</evidence>
<dbReference type="RefSeq" id="WP_185884309.1">
    <property type="nucleotide sequence ID" value="NZ_CP060052.1"/>
</dbReference>
<sequence>MIAENSRKKRAFGYVRVSTSEQAEHKTSLRQQKVDLQNYCDRQGIELIEVFVEPGLSGSDWKRPEFNRMMLLATGDDHPVDFVVAADMARLARDVELIITTQGRLKRAGVQCLFAYQAFEDSHFGMLHQLLTGWQDQDAIVKASMNTRRGLRGTAQEGFWPGGTVPLGYESRTVEIRGKKEKKKLFVNEAEARIVRKIFDLAERGLDGTPMGGRAIAEYLNQHGYTRRGGKFHNSNIAGILSRPHYLGEFPGNKFDERGNLLPEEDWTMVECPQLISKETFDHVAALRATRAPRNIAPRIVTGPTLLIGIAHCGMPNCGAGMTVATGGSGRYRYYKCNERTNRGASSCRCPNVRTDKLDPLVMEEGIHPVRTAAR</sequence>
<name>A0A7G6VTM3_9SPHN</name>
<feature type="active site" description="O-(5'-phospho-DNA)-serine intermediate" evidence="4 5">
    <location>
        <position position="18"/>
    </location>
</feature>